<dbReference type="PANTHER" id="PTHR43744">
    <property type="entry name" value="ABC TRANSPORTER PERMEASE PROTEIN MG189-RELATED-RELATED"/>
    <property type="match status" value="1"/>
</dbReference>
<dbReference type="EMBL" id="CADCWG010000065">
    <property type="protein sequence ID" value="CAA9543266.1"/>
    <property type="molecule type" value="Genomic_DNA"/>
</dbReference>
<evidence type="ECO:0000256" key="2">
    <source>
        <dbReference type="ARBA" id="ARBA00022448"/>
    </source>
</evidence>
<comment type="similarity">
    <text evidence="7">Belongs to the binding-protein-dependent transport system permease family.</text>
</comment>
<feature type="transmembrane region" description="Helical" evidence="7">
    <location>
        <begin position="202"/>
        <end position="223"/>
    </location>
</feature>
<dbReference type="PROSITE" id="PS50928">
    <property type="entry name" value="ABC_TM1"/>
    <property type="match status" value="1"/>
</dbReference>
<dbReference type="GO" id="GO:0005886">
    <property type="term" value="C:plasma membrane"/>
    <property type="evidence" value="ECO:0007669"/>
    <property type="project" value="UniProtKB-SubCell"/>
</dbReference>
<evidence type="ECO:0000259" key="8">
    <source>
        <dbReference type="PROSITE" id="PS50928"/>
    </source>
</evidence>
<feature type="transmembrane region" description="Helical" evidence="7">
    <location>
        <begin position="127"/>
        <end position="148"/>
    </location>
</feature>
<dbReference type="GO" id="GO:0055085">
    <property type="term" value="P:transmembrane transport"/>
    <property type="evidence" value="ECO:0007669"/>
    <property type="project" value="InterPro"/>
</dbReference>
<evidence type="ECO:0000256" key="3">
    <source>
        <dbReference type="ARBA" id="ARBA00022475"/>
    </source>
</evidence>
<dbReference type="InterPro" id="IPR000515">
    <property type="entry name" value="MetI-like"/>
</dbReference>
<evidence type="ECO:0000256" key="7">
    <source>
        <dbReference type="RuleBase" id="RU363032"/>
    </source>
</evidence>
<feature type="transmembrane region" description="Helical" evidence="7">
    <location>
        <begin position="30"/>
        <end position="49"/>
    </location>
</feature>
<dbReference type="Gene3D" id="1.10.3720.10">
    <property type="entry name" value="MetI-like"/>
    <property type="match status" value="1"/>
</dbReference>
<comment type="subcellular location">
    <subcellularLocation>
        <location evidence="1 7">Cell membrane</location>
        <topology evidence="1 7">Multi-pass membrane protein</topology>
    </subcellularLocation>
</comment>
<evidence type="ECO:0000313" key="9">
    <source>
        <dbReference type="EMBL" id="CAA9543266.1"/>
    </source>
</evidence>
<dbReference type="Pfam" id="PF00528">
    <property type="entry name" value="BPD_transp_1"/>
    <property type="match status" value="1"/>
</dbReference>
<evidence type="ECO:0000256" key="6">
    <source>
        <dbReference type="ARBA" id="ARBA00023136"/>
    </source>
</evidence>
<dbReference type="CDD" id="cd06261">
    <property type="entry name" value="TM_PBP2"/>
    <property type="match status" value="1"/>
</dbReference>
<evidence type="ECO:0000256" key="5">
    <source>
        <dbReference type="ARBA" id="ARBA00022989"/>
    </source>
</evidence>
<keyword evidence="3" id="KW-1003">Cell membrane</keyword>
<feature type="transmembrane region" description="Helical" evidence="7">
    <location>
        <begin position="88"/>
        <end position="115"/>
    </location>
</feature>
<feature type="transmembrane region" description="Helical" evidence="7">
    <location>
        <begin position="260"/>
        <end position="281"/>
    </location>
</feature>
<keyword evidence="4 7" id="KW-0812">Transmembrane</keyword>
<evidence type="ECO:0000256" key="4">
    <source>
        <dbReference type="ARBA" id="ARBA00022692"/>
    </source>
</evidence>
<name>A0A6J4UAS5_9BACT</name>
<reference evidence="9" key="1">
    <citation type="submission" date="2020-02" db="EMBL/GenBank/DDBJ databases">
        <authorList>
            <person name="Meier V. D."/>
        </authorList>
    </citation>
    <scope>NUCLEOTIDE SEQUENCE</scope>
    <source>
        <strain evidence="9">AVDCRST_MAG49</strain>
    </source>
</reference>
<feature type="domain" description="ABC transmembrane type-1" evidence="8">
    <location>
        <begin position="92"/>
        <end position="281"/>
    </location>
</feature>
<sequence>MALASERLAQPRTAASAEERTGALDGGIKILAYAVLVFVAFLMFVPFLYSIGTSLKTTAEANTLRFSNLFWPENPTSRAYDVIRDTDIGLWFLNSTLVAVVWVVARAIFGAMAGYAFARMTFPGKNIVFLMILSTLMIPSMVTIIPKFMILRELGLLNGYGALTVPFLTDAFGIFLMKQFFESIPKELEEAARVDGASRYRMFLQIILPNAMPAVTALAIFSFQGSWNAFLEPLIFVSNADRYTLPLGLATLKNSYYTDFPVVMAGAVITTLPIALFYLFFQRFFIEGSTSSGIKG</sequence>
<gene>
    <name evidence="9" type="ORF">AVDCRST_MAG49-1075</name>
</gene>
<keyword evidence="6 7" id="KW-0472">Membrane</keyword>
<dbReference type="PANTHER" id="PTHR43744:SF12">
    <property type="entry name" value="ABC TRANSPORTER PERMEASE PROTEIN MG189-RELATED"/>
    <property type="match status" value="1"/>
</dbReference>
<proteinExistence type="inferred from homology"/>
<keyword evidence="2 7" id="KW-0813">Transport</keyword>
<dbReference type="InterPro" id="IPR035906">
    <property type="entry name" value="MetI-like_sf"/>
</dbReference>
<dbReference type="SUPFAM" id="SSF161098">
    <property type="entry name" value="MetI-like"/>
    <property type="match status" value="1"/>
</dbReference>
<keyword evidence="5 7" id="KW-1133">Transmembrane helix</keyword>
<evidence type="ECO:0000256" key="1">
    <source>
        <dbReference type="ARBA" id="ARBA00004651"/>
    </source>
</evidence>
<protein>
    <submittedName>
        <fullName evidence="9">N-Acetyl-D-glucosamine ABC transport system, permease protein 2</fullName>
    </submittedName>
</protein>
<dbReference type="AlphaFoldDB" id="A0A6J4UAS5"/>
<accession>A0A6J4UAS5</accession>
<organism evidence="9">
    <name type="scientific">uncultured Thermomicrobiales bacterium</name>
    <dbReference type="NCBI Taxonomy" id="1645740"/>
    <lineage>
        <taxon>Bacteria</taxon>
        <taxon>Pseudomonadati</taxon>
        <taxon>Thermomicrobiota</taxon>
        <taxon>Thermomicrobia</taxon>
        <taxon>Thermomicrobiales</taxon>
        <taxon>environmental samples</taxon>
    </lineage>
</organism>
<feature type="transmembrane region" description="Helical" evidence="7">
    <location>
        <begin position="160"/>
        <end position="181"/>
    </location>
</feature>